<dbReference type="InterPro" id="IPR029052">
    <property type="entry name" value="Metallo-depent_PP-like"/>
</dbReference>
<evidence type="ECO:0000256" key="3">
    <source>
        <dbReference type="ARBA" id="ARBA00023004"/>
    </source>
</evidence>
<dbReference type="EMBL" id="DSMG01000053">
    <property type="protein sequence ID" value="HDX30826.1"/>
    <property type="molecule type" value="Genomic_DNA"/>
</dbReference>
<proteinExistence type="inferred from homology"/>
<comment type="caution">
    <text evidence="6">The sequence shown here is derived from an EMBL/GenBank/DDBJ whole genome shotgun (WGS) entry which is preliminary data.</text>
</comment>
<comment type="similarity">
    <text evidence="4">Belongs to the cyclic nucleotide phosphodiesterase class-III family.</text>
</comment>
<dbReference type="SUPFAM" id="SSF56300">
    <property type="entry name" value="Metallo-dependent phosphatases"/>
    <property type="match status" value="1"/>
</dbReference>
<dbReference type="GO" id="GO:0046872">
    <property type="term" value="F:metal ion binding"/>
    <property type="evidence" value="ECO:0007669"/>
    <property type="project" value="UniProtKB-KW"/>
</dbReference>
<dbReference type="PANTHER" id="PTHR42988:SF2">
    <property type="entry name" value="CYCLIC NUCLEOTIDE PHOSPHODIESTERASE CBUA0032-RELATED"/>
    <property type="match status" value="1"/>
</dbReference>
<organism evidence="6">
    <name type="scientific">Caldilinea aerophila</name>
    <dbReference type="NCBI Taxonomy" id="133453"/>
    <lineage>
        <taxon>Bacteria</taxon>
        <taxon>Bacillati</taxon>
        <taxon>Chloroflexota</taxon>
        <taxon>Caldilineae</taxon>
        <taxon>Caldilineales</taxon>
        <taxon>Caldilineaceae</taxon>
        <taxon>Caldilinea</taxon>
    </lineage>
</organism>
<protein>
    <recommendedName>
        <fullName evidence="5">Calcineurin-like phosphoesterase domain-containing protein</fullName>
    </recommendedName>
</protein>
<name>A0A7C1JJ49_9CHLR</name>
<dbReference type="Gene3D" id="3.30.750.180">
    <property type="entry name" value="GpdQ, beta-strand dimerisation domain"/>
    <property type="match status" value="1"/>
</dbReference>
<evidence type="ECO:0000256" key="1">
    <source>
        <dbReference type="ARBA" id="ARBA00022723"/>
    </source>
</evidence>
<evidence type="ECO:0000256" key="2">
    <source>
        <dbReference type="ARBA" id="ARBA00022801"/>
    </source>
</evidence>
<dbReference type="InterPro" id="IPR050884">
    <property type="entry name" value="CNP_phosphodiesterase-III"/>
</dbReference>
<dbReference type="AlphaFoldDB" id="A0A7C1JJ49"/>
<keyword evidence="1" id="KW-0479">Metal-binding</keyword>
<feature type="domain" description="Calcineurin-like phosphoesterase" evidence="5">
    <location>
        <begin position="7"/>
        <end position="229"/>
    </location>
</feature>
<keyword evidence="3" id="KW-0408">Iron</keyword>
<dbReference type="InterPro" id="IPR042281">
    <property type="entry name" value="GpdQ_beta-strand"/>
</dbReference>
<accession>A0A7C1JJ49</accession>
<dbReference type="GO" id="GO:0016787">
    <property type="term" value="F:hydrolase activity"/>
    <property type="evidence" value="ECO:0007669"/>
    <property type="project" value="UniProtKB-KW"/>
</dbReference>
<reference evidence="6" key="1">
    <citation type="journal article" date="2020" name="mSystems">
        <title>Genome- and Community-Level Interaction Insights into Carbon Utilization and Element Cycling Functions of Hydrothermarchaeota in Hydrothermal Sediment.</title>
        <authorList>
            <person name="Zhou Z."/>
            <person name="Liu Y."/>
            <person name="Xu W."/>
            <person name="Pan J."/>
            <person name="Luo Z.H."/>
            <person name="Li M."/>
        </authorList>
    </citation>
    <scope>NUCLEOTIDE SEQUENCE [LARGE SCALE GENOMIC DNA]</scope>
    <source>
        <strain evidence="6">SpSt-289</strain>
    </source>
</reference>
<sequence>MNASTELKIGIVTDTHYWQRQEPFITSEGSVQLQPWSEQILDVLLDTLRAAQPDLIIHLGDLVCGGGGYKMPGDEFERAMHHVHRRLHELDVPIVALPGNHDLYPGEGNLHEFYALWHYQESIGKTIDLPQARLVLLNAMGHTPEQIQSAPDRDPVYGMISPAELQRLRDVLLSADDRPVLIFSHQVLLPWNSGKPWKDYYGVYNGQEVLKLIDQTSCVYAVFQGHAHRLHIQQRLLQSGRRCVFATLPGTIEYPVAWTRLSLRGTQAHLQLQRLPLPDISIISARSGGGQSWREGDPAWWDYRFDLYA</sequence>
<dbReference type="Pfam" id="PF00149">
    <property type="entry name" value="Metallophos"/>
    <property type="match status" value="1"/>
</dbReference>
<dbReference type="InterPro" id="IPR004843">
    <property type="entry name" value="Calcineurin-like_PHP"/>
</dbReference>
<dbReference type="PANTHER" id="PTHR42988">
    <property type="entry name" value="PHOSPHOHYDROLASE"/>
    <property type="match status" value="1"/>
</dbReference>
<evidence type="ECO:0000259" key="5">
    <source>
        <dbReference type="Pfam" id="PF00149"/>
    </source>
</evidence>
<keyword evidence="2" id="KW-0378">Hydrolase</keyword>
<gene>
    <name evidence="6" type="ORF">ENQ20_04960</name>
</gene>
<evidence type="ECO:0000256" key="4">
    <source>
        <dbReference type="ARBA" id="ARBA00025742"/>
    </source>
</evidence>
<dbReference type="Gene3D" id="3.60.21.10">
    <property type="match status" value="1"/>
</dbReference>
<evidence type="ECO:0000313" key="6">
    <source>
        <dbReference type="EMBL" id="HDX30826.1"/>
    </source>
</evidence>